<keyword evidence="2" id="KW-0378">Hydrolase</keyword>
<evidence type="ECO:0000313" key="3">
    <source>
        <dbReference type="Proteomes" id="UP000827460"/>
    </source>
</evidence>
<keyword evidence="3" id="KW-1185">Reference proteome</keyword>
<dbReference type="PANTHER" id="PTHR10381:SF11">
    <property type="entry name" value="ATP-DEPENDENT CLP PROTEASE PROTEOLYTIC SUBUNIT, MITOCHONDRIAL"/>
    <property type="match status" value="1"/>
</dbReference>
<dbReference type="PANTHER" id="PTHR10381">
    <property type="entry name" value="ATP-DEPENDENT CLP PROTEASE PROTEOLYTIC SUBUNIT"/>
    <property type="match status" value="1"/>
</dbReference>
<dbReference type="EMBL" id="OK499991">
    <property type="protein sequence ID" value="UGO50757.1"/>
    <property type="molecule type" value="Genomic_DNA"/>
</dbReference>
<name>A0AAE8YXR6_9CAUD</name>
<dbReference type="InterPro" id="IPR001907">
    <property type="entry name" value="ClpP"/>
</dbReference>
<dbReference type="InterPro" id="IPR023562">
    <property type="entry name" value="ClpP/TepA"/>
</dbReference>
<dbReference type="GO" id="GO:0009368">
    <property type="term" value="C:endopeptidase Clp complex"/>
    <property type="evidence" value="ECO:0007669"/>
    <property type="project" value="TreeGrafter"/>
</dbReference>
<dbReference type="GO" id="GO:0004252">
    <property type="term" value="F:serine-type endopeptidase activity"/>
    <property type="evidence" value="ECO:0007669"/>
    <property type="project" value="InterPro"/>
</dbReference>
<dbReference type="Gene3D" id="3.90.226.10">
    <property type="entry name" value="2-enoyl-CoA Hydratase, Chain A, domain 1"/>
    <property type="match status" value="1"/>
</dbReference>
<dbReference type="Proteomes" id="UP000827460">
    <property type="component" value="Segment"/>
</dbReference>
<dbReference type="GO" id="GO:0051117">
    <property type="term" value="F:ATPase binding"/>
    <property type="evidence" value="ECO:0007669"/>
    <property type="project" value="TreeGrafter"/>
</dbReference>
<evidence type="ECO:0000256" key="1">
    <source>
        <dbReference type="ARBA" id="ARBA00007039"/>
    </source>
</evidence>
<protein>
    <submittedName>
        <fullName evidence="2">ATP-dependent Clp protease proteolytic subunit</fullName>
    </submittedName>
</protein>
<gene>
    <name evidence="2" type="ORF">SOPHRITA_166</name>
</gene>
<dbReference type="SUPFAM" id="SSF52096">
    <property type="entry name" value="ClpP/crotonase"/>
    <property type="match status" value="1"/>
</dbReference>
<evidence type="ECO:0000313" key="2">
    <source>
        <dbReference type="EMBL" id="UGO50757.1"/>
    </source>
</evidence>
<dbReference type="GO" id="GO:0006515">
    <property type="term" value="P:protein quality control for misfolded or incompletely synthesized proteins"/>
    <property type="evidence" value="ECO:0007669"/>
    <property type="project" value="TreeGrafter"/>
</dbReference>
<dbReference type="InterPro" id="IPR029045">
    <property type="entry name" value="ClpP/crotonase-like_dom_sf"/>
</dbReference>
<accession>A0AAE8YXR6</accession>
<dbReference type="GO" id="GO:0004176">
    <property type="term" value="F:ATP-dependent peptidase activity"/>
    <property type="evidence" value="ECO:0007669"/>
    <property type="project" value="InterPro"/>
</dbReference>
<proteinExistence type="inferred from homology"/>
<sequence length="200" mass="22548">MTNITNETKNQEVKAVTPVLKRDFILNENVTEASVKDIITGILAVNKHDAKKSKEDPNYTPEPITLVVGTYGGSVYDGLGIVSAIDSSETPVHTYCYSKAMSMGFIIFASGHKRFAHPLATFMYHQIILGTHNDLTGLEYSVEQSHVLQDTIDNYILATTNVPFHKMKEYKSIRKDWYIPATEAFNYNLVDELLVSKRKR</sequence>
<reference evidence="2" key="1">
    <citation type="submission" date="2021-10" db="EMBL/GenBank/DDBJ databases">
        <authorList>
            <person name="Lavering E.D."/>
            <person name="James R."/>
            <person name="Fairholm J.D."/>
            <person name="Ogilvie B.H."/>
            <person name="Thurgood T.L."/>
            <person name="Robison R.A."/>
            <person name="Grose J.H."/>
        </authorList>
    </citation>
    <scope>NUCLEOTIDE SEQUENCE</scope>
</reference>
<keyword evidence="2" id="KW-0645">Protease</keyword>
<organism evidence="2 3">
    <name type="scientific">Bacillus phage vB_BanS_Sophrita</name>
    <dbReference type="NCBI Taxonomy" id="2894790"/>
    <lineage>
        <taxon>Viruses</taxon>
        <taxon>Duplodnaviria</taxon>
        <taxon>Heunggongvirae</taxon>
        <taxon>Uroviricota</taxon>
        <taxon>Caudoviricetes</taxon>
        <taxon>Joanripponvirinae</taxon>
        <taxon>Sophritavirus</taxon>
        <taxon>Sophritavirus sophrita</taxon>
    </lineage>
</organism>
<comment type="similarity">
    <text evidence="1">Belongs to the peptidase S14 family.</text>
</comment>
<dbReference type="PRINTS" id="PR00127">
    <property type="entry name" value="CLPPROTEASEP"/>
</dbReference>
<dbReference type="Pfam" id="PF00574">
    <property type="entry name" value="CLP_protease"/>
    <property type="match status" value="1"/>
</dbReference>